<dbReference type="InterPro" id="IPR040131">
    <property type="entry name" value="MnmG_N"/>
</dbReference>
<dbReference type="InterPro" id="IPR020595">
    <property type="entry name" value="MnmG-rel_CS"/>
</dbReference>
<comment type="cofactor">
    <cofactor evidence="1 12">
        <name>FAD</name>
        <dbReference type="ChEBI" id="CHEBI:57692"/>
    </cofactor>
</comment>
<evidence type="ECO:0000256" key="12">
    <source>
        <dbReference type="HAMAP-Rule" id="MF_00129"/>
    </source>
</evidence>
<dbReference type="PANTHER" id="PTHR11806:SF0">
    <property type="entry name" value="PROTEIN MTO1 HOMOLOG, MITOCHONDRIAL"/>
    <property type="match status" value="1"/>
</dbReference>
<reference evidence="14 15" key="1">
    <citation type="submission" date="2016-11" db="EMBL/GenBank/DDBJ databases">
        <authorList>
            <person name="Varghese N."/>
            <person name="Submissions S."/>
        </authorList>
    </citation>
    <scope>NUCLEOTIDE SEQUENCE [LARGE SCALE GENOMIC DNA]</scope>
    <source>
        <strain evidence="14 15">DSM 19027</strain>
    </source>
</reference>
<dbReference type="Gene3D" id="1.10.150.570">
    <property type="entry name" value="GidA associated domain, C-terminal subdomain"/>
    <property type="match status" value="1"/>
</dbReference>
<dbReference type="GO" id="GO:0002098">
    <property type="term" value="P:tRNA wobble uridine modification"/>
    <property type="evidence" value="ECO:0007669"/>
    <property type="project" value="InterPro"/>
</dbReference>
<accession>A0A1M6J9W1</accession>
<evidence type="ECO:0000256" key="5">
    <source>
        <dbReference type="ARBA" id="ARBA00022490"/>
    </source>
</evidence>
<evidence type="ECO:0000256" key="6">
    <source>
        <dbReference type="ARBA" id="ARBA00022630"/>
    </source>
</evidence>
<keyword evidence="8 12" id="KW-0274">FAD</keyword>
<dbReference type="PRINTS" id="PR00411">
    <property type="entry name" value="PNDRDTASEI"/>
</dbReference>
<keyword evidence="15" id="KW-1185">Reference proteome</keyword>
<protein>
    <recommendedName>
        <fullName evidence="4 12">tRNA uridine 5-carboxymethylaminomethyl modification enzyme MnmG</fullName>
    </recommendedName>
    <alternativeName>
        <fullName evidence="11 12">Glucose-inhibited division protein A</fullName>
    </alternativeName>
</protein>
<dbReference type="InterPro" id="IPR002218">
    <property type="entry name" value="MnmG-rel"/>
</dbReference>
<comment type="subcellular location">
    <subcellularLocation>
        <location evidence="12">Cytoplasm</location>
    </subcellularLocation>
</comment>
<keyword evidence="6 12" id="KW-0285">Flavoprotein</keyword>
<comment type="caution">
    <text evidence="12">Lacks conserved residue(s) required for the propagation of feature annotation.</text>
</comment>
<dbReference type="Proteomes" id="UP000324781">
    <property type="component" value="Unassembled WGS sequence"/>
</dbReference>
<gene>
    <name evidence="12" type="primary">mnmG</name>
    <name evidence="12" type="synonym">gidA</name>
    <name evidence="14" type="ORF">SAMN05444373_10544</name>
</gene>
<dbReference type="InterPro" id="IPR026904">
    <property type="entry name" value="MnmG_C"/>
</dbReference>
<evidence type="ECO:0000256" key="11">
    <source>
        <dbReference type="ARBA" id="ARBA00031800"/>
    </source>
</evidence>
<proteinExistence type="inferred from homology"/>
<evidence type="ECO:0000313" key="14">
    <source>
        <dbReference type="EMBL" id="SHJ43422.1"/>
    </source>
</evidence>
<comment type="similarity">
    <text evidence="3 12">Belongs to the MnmG family.</text>
</comment>
<dbReference type="InterPro" id="IPR036188">
    <property type="entry name" value="FAD/NAD-bd_sf"/>
</dbReference>
<dbReference type="Pfam" id="PF21680">
    <property type="entry name" value="GIDA_C_1st"/>
    <property type="match status" value="1"/>
</dbReference>
<evidence type="ECO:0000259" key="13">
    <source>
        <dbReference type="SMART" id="SM01228"/>
    </source>
</evidence>
<dbReference type="GO" id="GO:0005829">
    <property type="term" value="C:cytosol"/>
    <property type="evidence" value="ECO:0007669"/>
    <property type="project" value="TreeGrafter"/>
</dbReference>
<dbReference type="FunFam" id="1.10.150.570:FF:000001">
    <property type="entry name" value="tRNA uridine 5-carboxymethylaminomethyl modification enzyme MnmG"/>
    <property type="match status" value="1"/>
</dbReference>
<organism evidence="14 15">
    <name type="scientific">Thermoclostridium caenicola</name>
    <dbReference type="NCBI Taxonomy" id="659425"/>
    <lineage>
        <taxon>Bacteria</taxon>
        <taxon>Bacillati</taxon>
        <taxon>Bacillota</taxon>
        <taxon>Clostridia</taxon>
        <taxon>Eubacteriales</taxon>
        <taxon>Oscillospiraceae</taxon>
        <taxon>Thermoclostridium</taxon>
    </lineage>
</organism>
<evidence type="ECO:0000313" key="15">
    <source>
        <dbReference type="Proteomes" id="UP000324781"/>
    </source>
</evidence>
<dbReference type="GO" id="GO:0050660">
    <property type="term" value="F:flavin adenine dinucleotide binding"/>
    <property type="evidence" value="ECO:0007669"/>
    <property type="project" value="UniProtKB-UniRule"/>
</dbReference>
<dbReference type="FunFam" id="1.10.10.1800:FF:000001">
    <property type="entry name" value="tRNA uridine 5-carboxymethylaminomethyl modification enzyme MnmG"/>
    <property type="match status" value="1"/>
</dbReference>
<evidence type="ECO:0000256" key="1">
    <source>
        <dbReference type="ARBA" id="ARBA00001974"/>
    </source>
</evidence>
<evidence type="ECO:0000256" key="8">
    <source>
        <dbReference type="ARBA" id="ARBA00022827"/>
    </source>
</evidence>
<feature type="binding site" evidence="12">
    <location>
        <begin position="18"/>
        <end position="23"/>
    </location>
    <ligand>
        <name>FAD</name>
        <dbReference type="ChEBI" id="CHEBI:57692"/>
    </ligand>
</feature>
<dbReference type="Gene3D" id="3.50.50.60">
    <property type="entry name" value="FAD/NAD(P)-binding domain"/>
    <property type="match status" value="2"/>
</dbReference>
<dbReference type="NCBIfam" id="TIGR00136">
    <property type="entry name" value="mnmG_gidA"/>
    <property type="match status" value="1"/>
</dbReference>
<name>A0A1M6J9W1_9FIRM</name>
<dbReference type="Pfam" id="PF01134">
    <property type="entry name" value="GIDA"/>
    <property type="match status" value="1"/>
</dbReference>
<evidence type="ECO:0000256" key="4">
    <source>
        <dbReference type="ARBA" id="ARBA00020461"/>
    </source>
</evidence>
<dbReference type="EMBL" id="FQZP01000054">
    <property type="protein sequence ID" value="SHJ43422.1"/>
    <property type="molecule type" value="Genomic_DNA"/>
</dbReference>
<dbReference type="InterPro" id="IPR044920">
    <property type="entry name" value="MnmG_C_subdom_sf"/>
</dbReference>
<dbReference type="SUPFAM" id="SSF51905">
    <property type="entry name" value="FAD/NAD(P)-binding domain"/>
    <property type="match status" value="1"/>
</dbReference>
<dbReference type="PROSITE" id="PS01281">
    <property type="entry name" value="GIDA_2"/>
    <property type="match status" value="1"/>
</dbReference>
<dbReference type="FunFam" id="3.50.50.60:FF:000002">
    <property type="entry name" value="tRNA uridine 5-carboxymethylaminomethyl modification enzyme MnmG"/>
    <property type="match status" value="1"/>
</dbReference>
<evidence type="ECO:0000256" key="2">
    <source>
        <dbReference type="ARBA" id="ARBA00003717"/>
    </source>
</evidence>
<dbReference type="PROSITE" id="PS01280">
    <property type="entry name" value="GIDA_1"/>
    <property type="match status" value="1"/>
</dbReference>
<dbReference type="SMART" id="SM01228">
    <property type="entry name" value="GIDA_assoc_3"/>
    <property type="match status" value="1"/>
</dbReference>
<dbReference type="InterPro" id="IPR047001">
    <property type="entry name" value="MnmG_C_subdom"/>
</dbReference>
<comment type="function">
    <text evidence="2 12">NAD-binding protein involved in the addition of a carboxymethylaminomethyl (cmnm) group at the wobble position (U34) of certain tRNAs, forming tRNA-cmnm(5)s(2)U34.</text>
</comment>
<dbReference type="AlphaFoldDB" id="A0A1M6J9W1"/>
<feature type="binding site" evidence="12">
    <location>
        <begin position="277"/>
        <end position="291"/>
    </location>
    <ligand>
        <name>NAD(+)</name>
        <dbReference type="ChEBI" id="CHEBI:57540"/>
    </ligand>
</feature>
<evidence type="ECO:0000256" key="7">
    <source>
        <dbReference type="ARBA" id="ARBA00022694"/>
    </source>
</evidence>
<evidence type="ECO:0000256" key="10">
    <source>
        <dbReference type="ARBA" id="ARBA00025948"/>
    </source>
</evidence>
<keyword evidence="9 12" id="KW-0520">NAD</keyword>
<dbReference type="HAMAP" id="MF_00129">
    <property type="entry name" value="MnmG_GidA"/>
    <property type="match status" value="1"/>
</dbReference>
<evidence type="ECO:0000256" key="3">
    <source>
        <dbReference type="ARBA" id="ARBA00007653"/>
    </source>
</evidence>
<dbReference type="Gene3D" id="1.10.10.1800">
    <property type="entry name" value="tRNA uridine 5-carboxymethylaminomethyl modification enzyme MnmG/GidA"/>
    <property type="match status" value="1"/>
</dbReference>
<sequence length="637" mass="71210">MTDMEAFIGGEYDVIVVGAGHAGCEAALASARLGMKTAVFSLNLDSIANMPCNPNIGGTAKGQLVREIDALGGQMGLSADATFIQSRILNRAKGPAIYSLRAQIDRRAYQQHMKHVLETQENLDVKQAEVTEILTEGKKVRGIRVLTGTVYLAKAVILTTGTYLKGRIIIGNTSYNSGPDGLFPANRLSDSLKALGIELMRFKTGTPARVNRRSIDFSKMEEQPGDPVITPFSFMHDEIKRDQVSCYLVHTNQETHRIIRENLHRSPLYGGEIKGVGPRYCPSIEDKIVRFADRESHQVFIEPMGLNTEEMYVQGMSTSMPEDVQIKMLRTLPGLENVSIMRPAYAIEYDCINPTQLKLSLEFKEIDGLFSAGQINGSSGYEEAAAQGIIAGINAALKLKGKEPLILDRSQAYIGVLIDDLVTKGTAEPYRMMTSRAEYRLWLRQDNADMRLTPIGREIGLVSDDRYERFLRKKEAIEAEMKRLKETVINPGEAVNRFLAEHGSAGLKTGIRLYDLLKRPEIEYEHLKALGYGAELSREVMEQVTISIKYEGYLNKQMQQIELFKRMEERRLPENIDYDSIKGLSTEARQKLGKLRPESLGQASRISGVSPSDISVLLVYLESLKREKEKNKGEHPQ</sequence>
<dbReference type="InterPro" id="IPR004416">
    <property type="entry name" value="MnmG"/>
</dbReference>
<comment type="subunit">
    <text evidence="10 12">Homodimer. Heterotetramer of two MnmE and two MnmG subunits.</text>
</comment>
<dbReference type="InterPro" id="IPR049312">
    <property type="entry name" value="GIDA_C_N"/>
</dbReference>
<feature type="domain" description="tRNA uridine 5-carboxymethylaminomethyl modification enzyme C-terminal subdomain" evidence="13">
    <location>
        <begin position="548"/>
        <end position="619"/>
    </location>
</feature>
<keyword evidence="5 12" id="KW-0963">Cytoplasm</keyword>
<dbReference type="Pfam" id="PF13932">
    <property type="entry name" value="SAM_GIDA_C"/>
    <property type="match status" value="1"/>
</dbReference>
<evidence type="ECO:0000256" key="9">
    <source>
        <dbReference type="ARBA" id="ARBA00023027"/>
    </source>
</evidence>
<keyword evidence="7 12" id="KW-0819">tRNA processing</keyword>
<dbReference type="GO" id="GO:0030488">
    <property type="term" value="P:tRNA methylation"/>
    <property type="evidence" value="ECO:0007669"/>
    <property type="project" value="TreeGrafter"/>
</dbReference>
<dbReference type="PANTHER" id="PTHR11806">
    <property type="entry name" value="GLUCOSE INHIBITED DIVISION PROTEIN A"/>
    <property type="match status" value="1"/>
</dbReference>